<accession>A0A0F8WRV2</accession>
<dbReference type="Pfam" id="PF02668">
    <property type="entry name" value="TauD"/>
    <property type="match status" value="1"/>
</dbReference>
<dbReference type="PANTHER" id="PTHR43845">
    <property type="entry name" value="BLR5969 PROTEIN"/>
    <property type="match status" value="1"/>
</dbReference>
<proteinExistence type="predicted"/>
<reference evidence="3 4" key="1">
    <citation type="submission" date="2015-02" db="EMBL/GenBank/DDBJ databases">
        <title>Draft Genome Sequences of Two Closely-Related Aflatoxigenic Aspergillus Species Obtained from the Cote d'Ivoire.</title>
        <authorList>
            <person name="Moore G.G."/>
            <person name="Beltz S.B."/>
            <person name="Mack B.M."/>
        </authorList>
    </citation>
    <scope>NUCLEOTIDE SEQUENCE [LARGE SCALE GENOMIC DNA]</scope>
    <source>
        <strain evidence="3 4">SRRC1468</strain>
    </source>
</reference>
<evidence type="ECO:0000259" key="2">
    <source>
        <dbReference type="Pfam" id="PF02668"/>
    </source>
</evidence>
<dbReference type="PANTHER" id="PTHR43845:SF1">
    <property type="entry name" value="BLR5969 PROTEIN"/>
    <property type="match status" value="1"/>
</dbReference>
<dbReference type="SUPFAM" id="SSF56801">
    <property type="entry name" value="Acetyl-CoA synthetase-like"/>
    <property type="match status" value="1"/>
</dbReference>
<dbReference type="GO" id="GO:0016491">
    <property type="term" value="F:oxidoreductase activity"/>
    <property type="evidence" value="ECO:0007669"/>
    <property type="project" value="UniProtKB-KW"/>
</dbReference>
<name>A0A0F8WRV2_9EURO</name>
<dbReference type="Gene3D" id="3.60.130.10">
    <property type="entry name" value="Clavaminate synthase-like"/>
    <property type="match status" value="1"/>
</dbReference>
<comment type="caution">
    <text evidence="3">The sequence shown here is derived from an EMBL/GenBank/DDBJ whole genome shotgun (WGS) entry which is preliminary data.</text>
</comment>
<dbReference type="Proteomes" id="UP000034291">
    <property type="component" value="Unassembled WGS sequence"/>
</dbReference>
<dbReference type="InterPro" id="IPR042098">
    <property type="entry name" value="TauD-like_sf"/>
</dbReference>
<dbReference type="InterPro" id="IPR042099">
    <property type="entry name" value="ANL_N_sf"/>
</dbReference>
<sequence length="786" mass="87841">MQNLRLLSRTANFGDSLLKHTRRVPSGSRQLGTAVSQTVPHLVAHDLSCSKTPSHVRDVRKHLDQKGLLKITLQFPDDKSKYLENLVTSLHEQHGHGLPIAHSSSRGWFWDVRPDRTTTCQPGYHQARSETMEDFPWHTDCSYEHAPPRFFALHVLQPDRLGGGTLSVMEVQTLVQTLPSAVKEALCQPNYQIAIPPEFIKQPDQQRIIGSLVALDPLDRRSTMVRFRGEIVTPLTERAAIALQTLKDTLRSPATSDTAIHLTADDLPAGSIILLNNHRWLHARNNIHDPSRHLRRVRWDAFQFPSGKKTHRRHGWGCTKSSTMPTGIFTLKQILEVTKVHPFYTSRVQYPPNEKILHAIRDEASPETGTPALPLQPLLHKKTLYREIARLLQDLSPENTYRRSSYLSSTGGGSGGLPMMFAVDGHENRRQRMQTGRLLQLTRVVDPADWVLSLHTSGKFYRSLDLITEIMENAGATLLSAGNYMSPAKVTEALAHYHVNVLTGDPSQIIQVVRHISSLTPAARSNIQLTKIIYTSESLTGPQIAFIRTVLGDVQICSVIGSAEAGPWAVGNPALTGRGSLTDTSMDFVFDTRNVIIEILPLTALDEGCPASALHPLPLGESGIIVQTSLQRLRNPLVRYITGDVGSLHPLPASASSIIPEAERAYLQVLRLTGRDRRFSFDWYGNYLEFDTMKSLMQADECGILHWQVVLGQPNSPVTTLEVRVLRAPPRVGILSDEQFTKRLHTFFDVSSENEALFKLVFLKDVDGFERSSTGRKIVNFIDRVH</sequence>
<evidence type="ECO:0000313" key="4">
    <source>
        <dbReference type="Proteomes" id="UP000034291"/>
    </source>
</evidence>
<evidence type="ECO:0000313" key="3">
    <source>
        <dbReference type="EMBL" id="KKK13982.1"/>
    </source>
</evidence>
<dbReference type="InterPro" id="IPR003819">
    <property type="entry name" value="TauD/TfdA-like"/>
</dbReference>
<dbReference type="Gene3D" id="3.40.50.12780">
    <property type="entry name" value="N-terminal domain of ligase-like"/>
    <property type="match status" value="1"/>
</dbReference>
<evidence type="ECO:0000256" key="1">
    <source>
        <dbReference type="ARBA" id="ARBA00023002"/>
    </source>
</evidence>
<keyword evidence="1" id="KW-0560">Oxidoreductase</keyword>
<dbReference type="EMBL" id="JZBS01003712">
    <property type="protein sequence ID" value="KKK13982.1"/>
    <property type="molecule type" value="Genomic_DNA"/>
</dbReference>
<dbReference type="OrthoDB" id="10047078at2759"/>
<organism evidence="3 4">
    <name type="scientific">Aspergillus rambellii</name>
    <dbReference type="NCBI Taxonomy" id="308745"/>
    <lineage>
        <taxon>Eukaryota</taxon>
        <taxon>Fungi</taxon>
        <taxon>Dikarya</taxon>
        <taxon>Ascomycota</taxon>
        <taxon>Pezizomycotina</taxon>
        <taxon>Eurotiomycetes</taxon>
        <taxon>Eurotiomycetidae</taxon>
        <taxon>Eurotiales</taxon>
        <taxon>Aspergillaceae</taxon>
        <taxon>Aspergillus</taxon>
        <taxon>Aspergillus subgen. Nidulantes</taxon>
    </lineage>
</organism>
<protein>
    <recommendedName>
        <fullName evidence="2">TauD/TfdA-like domain-containing protein</fullName>
    </recommendedName>
</protein>
<gene>
    <name evidence="3" type="ORF">ARAM_000216</name>
</gene>
<dbReference type="AlphaFoldDB" id="A0A0F8WRV2"/>
<feature type="domain" description="TauD/TfdA-like" evidence="2">
    <location>
        <begin position="56"/>
        <end position="297"/>
    </location>
</feature>
<dbReference type="SUPFAM" id="SSF51197">
    <property type="entry name" value="Clavaminate synthase-like"/>
    <property type="match status" value="1"/>
</dbReference>
<keyword evidence="4" id="KW-1185">Reference proteome</keyword>